<dbReference type="Gene3D" id="3.40.50.720">
    <property type="entry name" value="NAD(P)-binding Rossmann-like Domain"/>
    <property type="match status" value="1"/>
</dbReference>
<evidence type="ECO:0000313" key="5">
    <source>
        <dbReference type="Proteomes" id="UP001303115"/>
    </source>
</evidence>
<evidence type="ECO:0000259" key="3">
    <source>
        <dbReference type="SMART" id="SM00829"/>
    </source>
</evidence>
<protein>
    <recommendedName>
        <fullName evidence="3">Enoyl reductase (ER) domain-containing protein</fullName>
    </recommendedName>
</protein>
<dbReference type="CDD" id="cd08249">
    <property type="entry name" value="enoyl_reductase_like"/>
    <property type="match status" value="1"/>
</dbReference>
<reference evidence="5" key="1">
    <citation type="journal article" date="2023" name="Mol. Phylogenet. Evol.">
        <title>Genome-scale phylogeny and comparative genomics of the fungal order Sordariales.</title>
        <authorList>
            <person name="Hensen N."/>
            <person name="Bonometti L."/>
            <person name="Westerberg I."/>
            <person name="Brannstrom I.O."/>
            <person name="Guillou S."/>
            <person name="Cros-Aarteil S."/>
            <person name="Calhoun S."/>
            <person name="Haridas S."/>
            <person name="Kuo A."/>
            <person name="Mondo S."/>
            <person name="Pangilinan J."/>
            <person name="Riley R."/>
            <person name="LaButti K."/>
            <person name="Andreopoulos B."/>
            <person name="Lipzen A."/>
            <person name="Chen C."/>
            <person name="Yan M."/>
            <person name="Daum C."/>
            <person name="Ng V."/>
            <person name="Clum A."/>
            <person name="Steindorff A."/>
            <person name="Ohm R.A."/>
            <person name="Martin F."/>
            <person name="Silar P."/>
            <person name="Natvig D.O."/>
            <person name="Lalanne C."/>
            <person name="Gautier V."/>
            <person name="Ament-Velasquez S.L."/>
            <person name="Kruys A."/>
            <person name="Hutchinson M.I."/>
            <person name="Powell A.J."/>
            <person name="Barry K."/>
            <person name="Miller A.N."/>
            <person name="Grigoriev I.V."/>
            <person name="Debuchy R."/>
            <person name="Gladieux P."/>
            <person name="Hiltunen Thoren M."/>
            <person name="Johannesson H."/>
        </authorList>
    </citation>
    <scope>NUCLEOTIDE SEQUENCE [LARGE SCALE GENOMIC DNA]</scope>
    <source>
        <strain evidence="5">CBS 284.82</strain>
    </source>
</reference>
<feature type="domain" description="Enoyl reductase (ER)" evidence="3">
    <location>
        <begin position="8"/>
        <end position="358"/>
    </location>
</feature>
<proteinExistence type="inferred from homology"/>
<dbReference type="InterPro" id="IPR013149">
    <property type="entry name" value="ADH-like_C"/>
</dbReference>
<accession>A0AAN6PMX0</accession>
<organism evidence="4 5">
    <name type="scientific">Parachaetomium inaequale</name>
    <dbReference type="NCBI Taxonomy" id="2588326"/>
    <lineage>
        <taxon>Eukaryota</taxon>
        <taxon>Fungi</taxon>
        <taxon>Dikarya</taxon>
        <taxon>Ascomycota</taxon>
        <taxon>Pezizomycotina</taxon>
        <taxon>Sordariomycetes</taxon>
        <taxon>Sordariomycetidae</taxon>
        <taxon>Sordariales</taxon>
        <taxon>Chaetomiaceae</taxon>
        <taxon>Parachaetomium</taxon>
    </lineage>
</organism>
<dbReference type="EMBL" id="MU854323">
    <property type="protein sequence ID" value="KAK4043916.1"/>
    <property type="molecule type" value="Genomic_DNA"/>
</dbReference>
<dbReference type="InterPro" id="IPR047122">
    <property type="entry name" value="Trans-enoyl_RdTase-like"/>
</dbReference>
<evidence type="ECO:0000256" key="2">
    <source>
        <dbReference type="ARBA" id="ARBA00023002"/>
    </source>
</evidence>
<dbReference type="PANTHER" id="PTHR45348:SF2">
    <property type="entry name" value="ZINC-TYPE ALCOHOL DEHYDROGENASE-LIKE PROTEIN C2E1P3.01"/>
    <property type="match status" value="1"/>
</dbReference>
<dbReference type="Pfam" id="PF08240">
    <property type="entry name" value="ADH_N"/>
    <property type="match status" value="1"/>
</dbReference>
<gene>
    <name evidence="4" type="ORF">C8A01DRAFT_43276</name>
</gene>
<dbReference type="InterPro" id="IPR013154">
    <property type="entry name" value="ADH-like_N"/>
</dbReference>
<sequence length="360" mass="37621">MLAVRARGPNQLYLDPMTPVPAVRPGYLLIRVLSVALNPSDYKRLAVFGESTPHTMGCDVAGRVVLCGEDIDQDYAPGDRVAGLCYGMKPGDASSGAFGQYALLKGALSMRVPEHVSDAEAATIAVGVNFGGQALYRSLGLSLPRLSGSVSDSEDFQTRQRGPSVLIYGGATATGMMALQLARLSGCRVLTTCSPRNFQLVKALGAHEAFDYHDAEGCGAAIRAATSDGLLYALDCVAAGNSLRICSDALTSRGSGVARYTASLPVGDAFPRHDVIHGWTSGYSAFGEGTHLAGALGEANAADLEFAARFWKLAATLLAQDRIRLGPLVHLRRAGLQGVPGGFSELKSGSVSAGKLVYVL</sequence>
<keyword evidence="2" id="KW-0560">Oxidoreductase</keyword>
<keyword evidence="5" id="KW-1185">Reference proteome</keyword>
<evidence type="ECO:0000313" key="4">
    <source>
        <dbReference type="EMBL" id="KAK4043916.1"/>
    </source>
</evidence>
<dbReference type="Gene3D" id="3.90.180.10">
    <property type="entry name" value="Medium-chain alcohol dehydrogenases, catalytic domain"/>
    <property type="match status" value="1"/>
</dbReference>
<dbReference type="GO" id="GO:0016651">
    <property type="term" value="F:oxidoreductase activity, acting on NAD(P)H"/>
    <property type="evidence" value="ECO:0007669"/>
    <property type="project" value="InterPro"/>
</dbReference>
<comment type="similarity">
    <text evidence="1">Belongs to the zinc-containing alcohol dehydrogenase family.</text>
</comment>
<comment type="caution">
    <text evidence="4">The sequence shown here is derived from an EMBL/GenBank/DDBJ whole genome shotgun (WGS) entry which is preliminary data.</text>
</comment>
<dbReference type="InterPro" id="IPR036291">
    <property type="entry name" value="NAD(P)-bd_dom_sf"/>
</dbReference>
<dbReference type="SMART" id="SM00829">
    <property type="entry name" value="PKS_ER"/>
    <property type="match status" value="1"/>
</dbReference>
<evidence type="ECO:0000256" key="1">
    <source>
        <dbReference type="ARBA" id="ARBA00008072"/>
    </source>
</evidence>
<dbReference type="AlphaFoldDB" id="A0AAN6PMX0"/>
<dbReference type="SUPFAM" id="SSF51735">
    <property type="entry name" value="NAD(P)-binding Rossmann-fold domains"/>
    <property type="match status" value="1"/>
</dbReference>
<dbReference type="InterPro" id="IPR011032">
    <property type="entry name" value="GroES-like_sf"/>
</dbReference>
<dbReference type="Pfam" id="PF00107">
    <property type="entry name" value="ADH_zinc_N"/>
    <property type="match status" value="1"/>
</dbReference>
<dbReference type="Proteomes" id="UP001303115">
    <property type="component" value="Unassembled WGS sequence"/>
</dbReference>
<dbReference type="SUPFAM" id="SSF50129">
    <property type="entry name" value="GroES-like"/>
    <property type="match status" value="1"/>
</dbReference>
<name>A0AAN6PMX0_9PEZI</name>
<dbReference type="InterPro" id="IPR020843">
    <property type="entry name" value="ER"/>
</dbReference>
<dbReference type="PANTHER" id="PTHR45348">
    <property type="entry name" value="HYPOTHETICAL OXIDOREDUCTASE (EUROFUNG)"/>
    <property type="match status" value="1"/>
</dbReference>